<dbReference type="PROSITE" id="PS00211">
    <property type="entry name" value="ABC_TRANSPORTER_1"/>
    <property type="match status" value="1"/>
</dbReference>
<gene>
    <name evidence="6" type="ORF">AKJ55_00505</name>
</gene>
<keyword evidence="2" id="KW-0813">Transport</keyword>
<feature type="domain" description="ABC transporter" evidence="5">
    <location>
        <begin position="2"/>
        <end position="217"/>
    </location>
</feature>
<dbReference type="InterPro" id="IPR017911">
    <property type="entry name" value="MacB-like_ATP-bd"/>
</dbReference>
<evidence type="ECO:0000313" key="6">
    <source>
        <dbReference type="EMBL" id="KXB08702.1"/>
    </source>
</evidence>
<dbReference type="PANTHER" id="PTHR42798">
    <property type="entry name" value="LIPOPROTEIN-RELEASING SYSTEM ATP-BINDING PROTEIN LOLD"/>
    <property type="match status" value="1"/>
</dbReference>
<accession>A0ABR5TK30</accession>
<dbReference type="CDD" id="cd03255">
    <property type="entry name" value="ABC_MJ0796_LolCDE_FtsE"/>
    <property type="match status" value="1"/>
</dbReference>
<dbReference type="InterPro" id="IPR017871">
    <property type="entry name" value="ABC_transporter-like_CS"/>
</dbReference>
<dbReference type="InterPro" id="IPR027417">
    <property type="entry name" value="P-loop_NTPase"/>
</dbReference>
<keyword evidence="3" id="KW-0547">Nucleotide-binding</keyword>
<evidence type="ECO:0000256" key="4">
    <source>
        <dbReference type="ARBA" id="ARBA00022840"/>
    </source>
</evidence>
<dbReference type="SMART" id="SM00382">
    <property type="entry name" value="AAA"/>
    <property type="match status" value="1"/>
</dbReference>
<evidence type="ECO:0000256" key="2">
    <source>
        <dbReference type="ARBA" id="ARBA00022448"/>
    </source>
</evidence>
<comment type="similarity">
    <text evidence="1">Belongs to the ABC transporter superfamily.</text>
</comment>
<sequence length="217" mass="24250">MIQLNKISKIFGQLPKRTMALKYVDLNINKAEFIVIRGPNGSGKTTLLMCIGGMLQPSSGTVRINDQDIYLLNNKERSRFRASNIGFVFQMFYLIPYLNVLENIMISGGQTKNSKVNSKAYQLVENLGLSERIMNKPSELSVGERQRVALGRALIHQPQIILADEPTGNLDPQNASMVMQTLNDYHHNGGTVIVVTHGEDADPFSDRIIYLNNGEIK</sequence>
<dbReference type="EMBL" id="LHYI01000008">
    <property type="protein sequence ID" value="KXB08702.1"/>
    <property type="molecule type" value="Genomic_DNA"/>
</dbReference>
<protein>
    <recommendedName>
        <fullName evidence="5">ABC transporter domain-containing protein</fullName>
    </recommendedName>
</protein>
<organism evidence="6 7">
    <name type="scientific">candidate division MSBL1 archaeon SCGC-AAA382M17</name>
    <dbReference type="NCBI Taxonomy" id="1698284"/>
    <lineage>
        <taxon>Archaea</taxon>
        <taxon>Methanobacteriati</taxon>
        <taxon>Methanobacteriota</taxon>
        <taxon>candidate division MSBL1</taxon>
    </lineage>
</organism>
<dbReference type="PROSITE" id="PS50893">
    <property type="entry name" value="ABC_TRANSPORTER_2"/>
    <property type="match status" value="1"/>
</dbReference>
<dbReference type="SUPFAM" id="SSF52540">
    <property type="entry name" value="P-loop containing nucleoside triphosphate hydrolases"/>
    <property type="match status" value="1"/>
</dbReference>
<proteinExistence type="inferred from homology"/>
<evidence type="ECO:0000259" key="5">
    <source>
        <dbReference type="PROSITE" id="PS50893"/>
    </source>
</evidence>
<comment type="caution">
    <text evidence="6">The sequence shown here is derived from an EMBL/GenBank/DDBJ whole genome shotgun (WGS) entry which is preliminary data.</text>
</comment>
<keyword evidence="7" id="KW-1185">Reference proteome</keyword>
<dbReference type="Pfam" id="PF00005">
    <property type="entry name" value="ABC_tran"/>
    <property type="match status" value="1"/>
</dbReference>
<name>A0ABR5TK30_9EURY</name>
<dbReference type="InterPro" id="IPR003439">
    <property type="entry name" value="ABC_transporter-like_ATP-bd"/>
</dbReference>
<keyword evidence="4" id="KW-0067">ATP-binding</keyword>
<dbReference type="InterPro" id="IPR003593">
    <property type="entry name" value="AAA+_ATPase"/>
</dbReference>
<dbReference type="Gene3D" id="3.40.50.300">
    <property type="entry name" value="P-loop containing nucleotide triphosphate hydrolases"/>
    <property type="match status" value="1"/>
</dbReference>
<dbReference type="Proteomes" id="UP000070633">
    <property type="component" value="Unassembled WGS sequence"/>
</dbReference>
<evidence type="ECO:0000313" key="7">
    <source>
        <dbReference type="Proteomes" id="UP000070633"/>
    </source>
</evidence>
<evidence type="ECO:0000256" key="3">
    <source>
        <dbReference type="ARBA" id="ARBA00022741"/>
    </source>
</evidence>
<reference evidence="6 7" key="1">
    <citation type="journal article" date="2016" name="Sci. Rep.">
        <title>Metabolic traits of an uncultured archaeal lineage -MSBL1- from brine pools of the Red Sea.</title>
        <authorList>
            <person name="Mwirichia R."/>
            <person name="Alam I."/>
            <person name="Rashid M."/>
            <person name="Vinu M."/>
            <person name="Ba-Alawi W."/>
            <person name="Anthony Kamau A."/>
            <person name="Kamanda Ngugi D."/>
            <person name="Goker M."/>
            <person name="Klenk H.P."/>
            <person name="Bajic V."/>
            <person name="Stingl U."/>
        </authorList>
    </citation>
    <scope>NUCLEOTIDE SEQUENCE [LARGE SCALE GENOMIC DNA]</scope>
    <source>
        <strain evidence="6">SCGC-AAA382M17</strain>
    </source>
</reference>
<dbReference type="PANTHER" id="PTHR42798:SF6">
    <property type="entry name" value="CELL DIVISION ATP-BINDING PROTEIN FTSE"/>
    <property type="match status" value="1"/>
</dbReference>
<evidence type="ECO:0000256" key="1">
    <source>
        <dbReference type="ARBA" id="ARBA00005417"/>
    </source>
</evidence>